<dbReference type="Proteomes" id="UP001066276">
    <property type="component" value="Chromosome 5"/>
</dbReference>
<dbReference type="AlphaFoldDB" id="A0AAV7RG42"/>
<feature type="region of interest" description="Disordered" evidence="1">
    <location>
        <begin position="76"/>
        <end position="109"/>
    </location>
</feature>
<feature type="region of interest" description="Disordered" evidence="1">
    <location>
        <begin position="367"/>
        <end position="480"/>
    </location>
</feature>
<reference evidence="2" key="1">
    <citation type="journal article" date="2022" name="bioRxiv">
        <title>Sequencing and chromosome-scale assembly of the giantPleurodeles waltlgenome.</title>
        <authorList>
            <person name="Brown T."/>
            <person name="Elewa A."/>
            <person name="Iarovenko S."/>
            <person name="Subramanian E."/>
            <person name="Araus A.J."/>
            <person name="Petzold A."/>
            <person name="Susuki M."/>
            <person name="Suzuki K.-i.T."/>
            <person name="Hayashi T."/>
            <person name="Toyoda A."/>
            <person name="Oliveira C."/>
            <person name="Osipova E."/>
            <person name="Leigh N.D."/>
            <person name="Simon A."/>
            <person name="Yun M.H."/>
        </authorList>
    </citation>
    <scope>NUCLEOTIDE SEQUENCE</scope>
    <source>
        <strain evidence="2">20211129_DDA</strain>
        <tissue evidence="2">Liver</tissue>
    </source>
</reference>
<protein>
    <submittedName>
        <fullName evidence="2">Uncharacterized protein</fullName>
    </submittedName>
</protein>
<name>A0AAV7RG42_PLEWA</name>
<feature type="compositionally biased region" description="Basic residues" evidence="1">
    <location>
        <begin position="76"/>
        <end position="87"/>
    </location>
</feature>
<dbReference type="EMBL" id="JANPWB010000009">
    <property type="protein sequence ID" value="KAJ1149823.1"/>
    <property type="molecule type" value="Genomic_DNA"/>
</dbReference>
<keyword evidence="3" id="KW-1185">Reference proteome</keyword>
<gene>
    <name evidence="2" type="ORF">NDU88_002627</name>
</gene>
<feature type="compositionally biased region" description="Basic residues" evidence="1">
    <location>
        <begin position="371"/>
        <end position="382"/>
    </location>
</feature>
<feature type="region of interest" description="Disordered" evidence="1">
    <location>
        <begin position="213"/>
        <end position="248"/>
    </location>
</feature>
<comment type="caution">
    <text evidence="2">The sequence shown here is derived from an EMBL/GenBank/DDBJ whole genome shotgun (WGS) entry which is preliminary data.</text>
</comment>
<feature type="compositionally biased region" description="Basic and acidic residues" evidence="1">
    <location>
        <begin position="454"/>
        <end position="469"/>
    </location>
</feature>
<evidence type="ECO:0000313" key="3">
    <source>
        <dbReference type="Proteomes" id="UP001066276"/>
    </source>
</evidence>
<feature type="compositionally biased region" description="Basic and acidic residues" evidence="1">
    <location>
        <begin position="387"/>
        <end position="404"/>
    </location>
</feature>
<feature type="compositionally biased region" description="Basic and acidic residues" evidence="1">
    <location>
        <begin position="216"/>
        <end position="225"/>
    </location>
</feature>
<feature type="compositionally biased region" description="Polar residues" evidence="1">
    <location>
        <begin position="88"/>
        <end position="109"/>
    </location>
</feature>
<organism evidence="2 3">
    <name type="scientific">Pleurodeles waltl</name>
    <name type="common">Iberian ribbed newt</name>
    <dbReference type="NCBI Taxonomy" id="8319"/>
    <lineage>
        <taxon>Eukaryota</taxon>
        <taxon>Metazoa</taxon>
        <taxon>Chordata</taxon>
        <taxon>Craniata</taxon>
        <taxon>Vertebrata</taxon>
        <taxon>Euteleostomi</taxon>
        <taxon>Amphibia</taxon>
        <taxon>Batrachia</taxon>
        <taxon>Caudata</taxon>
        <taxon>Salamandroidea</taxon>
        <taxon>Salamandridae</taxon>
        <taxon>Pleurodelinae</taxon>
        <taxon>Pleurodeles</taxon>
    </lineage>
</organism>
<proteinExistence type="predicted"/>
<accession>A0AAV7RG42</accession>
<evidence type="ECO:0000313" key="2">
    <source>
        <dbReference type="EMBL" id="KAJ1149823.1"/>
    </source>
</evidence>
<evidence type="ECO:0000256" key="1">
    <source>
        <dbReference type="SAM" id="MobiDB-lite"/>
    </source>
</evidence>
<sequence>MDAEPVVSQDLTDSEILGHIDGLPIYKTRHLDPPEIDTHGEILESALLTHAFAPGEHLQQIVLDEQDRIDAGKLKKKALDKRQKRLNSKSSTSTSPQGPGCTSSSQDASQPVICVPETPSLVSDQPPDVACKPHTIAHINDPAASPSPIPHPEPNPDMDHSGWTTYLTGKRKNRSSKLVVVHQSQLAQRGARHPWTDSLREVVLLLSITSRTPRRVASDGKEAKQRARGLSSSTAFSASEEERDRKSKIGKKEKRVLFLLCPPPPVHERQSLISRPKLCLSRVLGKQGRGAGRLLPGCCPGWPDLPTQGLDPVDRKGRGMQKLETGQRGYANGRIMRRLLRTLGAGRHPDARASFFLSPLAELLPRDGEKRRKARQRSRKGRPQPESARETGREKLPAAPDMDHSGWTTYFSSKRKTKSNKVMETPAPTRANRRTTSLDRPSSGSRYAPLTHLSDSEEDHHHVAQELEVRTTPVPDLDATPDLAALFPVSLLSDAQHFGTEADDLSSPD</sequence>